<dbReference type="PROSITE" id="PS50878">
    <property type="entry name" value="RT_POL"/>
    <property type="match status" value="1"/>
</dbReference>
<dbReference type="CDD" id="cd01647">
    <property type="entry name" value="RT_LTR"/>
    <property type="match status" value="1"/>
</dbReference>
<feature type="compositionally biased region" description="Basic and acidic residues" evidence="3">
    <location>
        <begin position="805"/>
        <end position="816"/>
    </location>
</feature>
<dbReference type="AlphaFoldDB" id="A0AAU9TPJ1"/>
<evidence type="ECO:0000256" key="3">
    <source>
        <dbReference type="SAM" id="MobiDB-lite"/>
    </source>
</evidence>
<dbReference type="EMBL" id="CAKOGL010000006">
    <property type="protein sequence ID" value="CAH2087681.1"/>
    <property type="molecule type" value="Genomic_DNA"/>
</dbReference>
<dbReference type="Pfam" id="PF00078">
    <property type="entry name" value="RVT_1"/>
    <property type="match status" value="1"/>
</dbReference>
<feature type="region of interest" description="Disordered" evidence="3">
    <location>
        <begin position="1"/>
        <end position="24"/>
    </location>
</feature>
<dbReference type="Gene3D" id="3.30.70.270">
    <property type="match status" value="2"/>
</dbReference>
<dbReference type="Proteomes" id="UP001153954">
    <property type="component" value="Unassembled WGS sequence"/>
</dbReference>
<keyword evidence="6" id="KW-1185">Reference proteome</keyword>
<keyword evidence="2" id="KW-0511">Multifunctional enzyme</keyword>
<comment type="caution">
    <text evidence="5">The sequence shown here is derived from an EMBL/GenBank/DDBJ whole genome shotgun (WGS) entry which is preliminary data.</text>
</comment>
<evidence type="ECO:0000313" key="6">
    <source>
        <dbReference type="Proteomes" id="UP001153954"/>
    </source>
</evidence>
<dbReference type="Gene3D" id="1.10.340.70">
    <property type="match status" value="1"/>
</dbReference>
<feature type="domain" description="Reverse transcriptase" evidence="4">
    <location>
        <begin position="259"/>
        <end position="436"/>
    </location>
</feature>
<dbReference type="FunFam" id="3.30.70.270:FF:000020">
    <property type="entry name" value="Transposon Tf2-6 polyprotein-like Protein"/>
    <property type="match status" value="1"/>
</dbReference>
<evidence type="ECO:0000313" key="5">
    <source>
        <dbReference type="EMBL" id="CAH2087681.1"/>
    </source>
</evidence>
<dbReference type="CDD" id="cd09274">
    <property type="entry name" value="RNase_HI_RT_Ty3"/>
    <property type="match status" value="1"/>
</dbReference>
<dbReference type="Gene3D" id="3.10.10.10">
    <property type="entry name" value="HIV Type 1 Reverse Transcriptase, subunit A, domain 1"/>
    <property type="match status" value="1"/>
</dbReference>
<dbReference type="GO" id="GO:0003964">
    <property type="term" value="F:RNA-directed DNA polymerase activity"/>
    <property type="evidence" value="ECO:0007669"/>
    <property type="project" value="UniProtKB-EC"/>
</dbReference>
<evidence type="ECO:0000256" key="1">
    <source>
        <dbReference type="ARBA" id="ARBA00012493"/>
    </source>
</evidence>
<dbReference type="InterPro" id="IPR043128">
    <property type="entry name" value="Rev_trsase/Diguanyl_cyclase"/>
</dbReference>
<dbReference type="EC" id="2.7.7.49" evidence="1"/>
<evidence type="ECO:0000256" key="2">
    <source>
        <dbReference type="ARBA" id="ARBA00023268"/>
    </source>
</evidence>
<name>A0AAU9TPJ1_EUPED</name>
<dbReference type="PANTHER" id="PTHR37984">
    <property type="entry name" value="PROTEIN CBG26694"/>
    <property type="match status" value="1"/>
</dbReference>
<dbReference type="SUPFAM" id="SSF56672">
    <property type="entry name" value="DNA/RNA polymerases"/>
    <property type="match status" value="1"/>
</dbReference>
<dbReference type="PANTHER" id="PTHR37984:SF5">
    <property type="entry name" value="PROTEIN NYNRIN-LIKE"/>
    <property type="match status" value="1"/>
</dbReference>
<dbReference type="InterPro" id="IPR043502">
    <property type="entry name" value="DNA/RNA_pol_sf"/>
</dbReference>
<organism evidence="5 6">
    <name type="scientific">Euphydryas editha</name>
    <name type="common">Edith's checkerspot</name>
    <dbReference type="NCBI Taxonomy" id="104508"/>
    <lineage>
        <taxon>Eukaryota</taxon>
        <taxon>Metazoa</taxon>
        <taxon>Ecdysozoa</taxon>
        <taxon>Arthropoda</taxon>
        <taxon>Hexapoda</taxon>
        <taxon>Insecta</taxon>
        <taxon>Pterygota</taxon>
        <taxon>Neoptera</taxon>
        <taxon>Endopterygota</taxon>
        <taxon>Lepidoptera</taxon>
        <taxon>Glossata</taxon>
        <taxon>Ditrysia</taxon>
        <taxon>Papilionoidea</taxon>
        <taxon>Nymphalidae</taxon>
        <taxon>Nymphalinae</taxon>
        <taxon>Euphydryas</taxon>
    </lineage>
</organism>
<dbReference type="InterPro" id="IPR041588">
    <property type="entry name" value="Integrase_H2C2"/>
</dbReference>
<feature type="compositionally biased region" description="Low complexity" evidence="3">
    <location>
        <begin position="788"/>
        <end position="800"/>
    </location>
</feature>
<dbReference type="Pfam" id="PF17921">
    <property type="entry name" value="Integrase_H2C2"/>
    <property type="match status" value="1"/>
</dbReference>
<protein>
    <recommendedName>
        <fullName evidence="1">RNA-directed DNA polymerase</fullName>
        <ecNumber evidence="1">2.7.7.49</ecNumber>
    </recommendedName>
</protein>
<feature type="compositionally biased region" description="Polar residues" evidence="3">
    <location>
        <begin position="1"/>
        <end position="14"/>
    </location>
</feature>
<proteinExistence type="predicted"/>
<dbReference type="InterPro" id="IPR050951">
    <property type="entry name" value="Retrovirus_Pol_polyprotein"/>
</dbReference>
<dbReference type="InterPro" id="IPR041577">
    <property type="entry name" value="RT_RNaseH_2"/>
</dbReference>
<feature type="compositionally biased region" description="Basic residues" evidence="3">
    <location>
        <begin position="15"/>
        <end position="24"/>
    </location>
</feature>
<dbReference type="InterPro" id="IPR055469">
    <property type="entry name" value="DUF7041"/>
</dbReference>
<gene>
    <name evidence="5" type="ORF">EEDITHA_LOCUS3919</name>
</gene>
<dbReference type="InterPro" id="IPR000477">
    <property type="entry name" value="RT_dom"/>
</dbReference>
<dbReference type="Pfam" id="PF17919">
    <property type="entry name" value="RT_RNaseH_2"/>
    <property type="match status" value="1"/>
</dbReference>
<accession>A0AAU9TPJ1</accession>
<sequence>MSDSSDSAETAVSKSSKRNVRHKRMKRVSIPPHDICRVGVRIPPFWPEEPEIWFAQVEGQFAISGITSDTTRFNYVIGHLDPQYSKEVKDIIIAPPVENKYERLKFELIKRLTASKEKKVQQLLMHEELGDRKPSQFLRHLQSLAGSEVPEDFIRTIWSSRLPSNIQALIASQPSTTLEALADLADRVQDIVSPIRQVATTSSPAIPCSSQETMSLEIAELKEAVKNLTLQLNHRGRDSRPRLAPDKLKIAREEFQLMLDSGTARPSKSPWASALHLAPKKDNSWRPCGDYRALNARTIPDRYPIRHIHDFAHNIAGCKVFSTIDLVKAYNQIPVFEEDIEKTAITTPFGLFEFPFMTFGLRNAGQTFQRFVDEMTRGLDFCFSYLDDFLVFSRDQAQHEKHLRQLFERMSQYGILINTSKCLFGVSEVSFLGYHISPEGTKPQESKVQAIKDCPPPKTVRELRRFLGMLNFYRRFLPNAAQSQAPLNALLTGSVKASHPVNITGPALVAFEQCKQDLCNATLLSHPDCDSQLALVTDASDVALGAVLQQLKDDIWQPLAFFSRKLSPTQRKYSPYDRELLAIYEGIKYFRHMLEARHFTVYTDHKPLCFAFSDRKNNCSPRQYRHLDFVSQFTTDIRHISGRDNVVADTLSRVEEIQPAIDYEVLAKSQALDSELASLLNEETSLRLKKIAMAGDRREVYCDVSRLPPRPFVTRPLRKQVFDCLHSLSHPGPNATAQLVAARYVWPGIRKDCRKWAQCCLACQRTKGKTVSVSIDRLKPAYIFAETSPNSSRTSSYPSSAAKTSEQDKANSERTTRSGRRVRFPDFYRP</sequence>
<dbReference type="Pfam" id="PF23055">
    <property type="entry name" value="DUF7041"/>
    <property type="match status" value="1"/>
</dbReference>
<evidence type="ECO:0000259" key="4">
    <source>
        <dbReference type="PROSITE" id="PS50878"/>
    </source>
</evidence>
<feature type="region of interest" description="Disordered" evidence="3">
    <location>
        <begin position="788"/>
        <end position="830"/>
    </location>
</feature>
<reference evidence="5" key="1">
    <citation type="submission" date="2022-03" db="EMBL/GenBank/DDBJ databases">
        <authorList>
            <person name="Tunstrom K."/>
        </authorList>
    </citation>
    <scope>NUCLEOTIDE SEQUENCE</scope>
</reference>